<dbReference type="EMBL" id="HACM01009112">
    <property type="protein sequence ID" value="CRZ09554.1"/>
    <property type="molecule type" value="Transcribed_RNA"/>
</dbReference>
<accession>A0A0H5RLF1</accession>
<evidence type="ECO:0000313" key="2">
    <source>
        <dbReference type="EMBL" id="CRZ09554.1"/>
    </source>
</evidence>
<feature type="compositionally biased region" description="Polar residues" evidence="1">
    <location>
        <begin position="45"/>
        <end position="59"/>
    </location>
</feature>
<proteinExistence type="predicted"/>
<sequence>MLWPNLGDHQMETSYGGTNVYENRGVLMGNWVEDRFVSESRKRCSSTQKTAALPQSEQKCSYEWPDPSKSKDADTRARVSTFAVPPIPLFDTRAVLDRNIPAGIKVSPRDGPVNVLEWHIAHRNTDHIQQPSFPSTTYSTSHLRFPTRHRRG</sequence>
<dbReference type="AlphaFoldDB" id="A0A0H5RLF1"/>
<feature type="compositionally biased region" description="Polar residues" evidence="1">
    <location>
        <begin position="132"/>
        <end position="142"/>
    </location>
</feature>
<feature type="region of interest" description="Disordered" evidence="1">
    <location>
        <begin position="43"/>
        <end position="77"/>
    </location>
</feature>
<organism evidence="2">
    <name type="scientific">Spongospora subterranea</name>
    <dbReference type="NCBI Taxonomy" id="70186"/>
    <lineage>
        <taxon>Eukaryota</taxon>
        <taxon>Sar</taxon>
        <taxon>Rhizaria</taxon>
        <taxon>Endomyxa</taxon>
        <taxon>Phytomyxea</taxon>
        <taxon>Plasmodiophorida</taxon>
        <taxon>Plasmodiophoridae</taxon>
        <taxon>Spongospora</taxon>
    </lineage>
</organism>
<evidence type="ECO:0000256" key="1">
    <source>
        <dbReference type="SAM" id="MobiDB-lite"/>
    </source>
</evidence>
<protein>
    <submittedName>
        <fullName evidence="2">Uncharacterized protein</fullName>
    </submittedName>
</protein>
<feature type="compositionally biased region" description="Basic and acidic residues" evidence="1">
    <location>
        <begin position="66"/>
        <end position="77"/>
    </location>
</feature>
<reference evidence="2" key="1">
    <citation type="submission" date="2015-04" db="EMBL/GenBank/DDBJ databases">
        <title>The genome sequence of the plant pathogenic Rhizarian Plasmodiophora brassicae reveals insights in its biotrophic life cycle and the origin of chitin synthesis.</title>
        <authorList>
            <person name="Schwelm A."/>
            <person name="Fogelqvist J."/>
            <person name="Knaust A."/>
            <person name="Julke S."/>
            <person name="Lilja T."/>
            <person name="Dhandapani V."/>
            <person name="Bonilla-Rosso G."/>
            <person name="Karlsson M."/>
            <person name="Shevchenko A."/>
            <person name="Choi S.R."/>
            <person name="Kim H.G."/>
            <person name="Park J.Y."/>
            <person name="Lim Y.P."/>
            <person name="Ludwig-Muller J."/>
            <person name="Dixelius C."/>
        </authorList>
    </citation>
    <scope>NUCLEOTIDE SEQUENCE</scope>
    <source>
        <tissue evidence="2">Potato root galls</tissue>
    </source>
</reference>
<feature type="region of interest" description="Disordered" evidence="1">
    <location>
        <begin position="132"/>
        <end position="152"/>
    </location>
</feature>
<name>A0A0H5RLF1_9EUKA</name>